<dbReference type="InterPro" id="IPR050825">
    <property type="entry name" value="RBM42_RBP45_47-like"/>
</dbReference>
<evidence type="ECO:0000313" key="5">
    <source>
        <dbReference type="EMBL" id="PWN33492.1"/>
    </source>
</evidence>
<proteinExistence type="predicted"/>
<dbReference type="PANTHER" id="PTHR47640:SF11">
    <property type="entry name" value="RNA-BINDING PROTEIN 42"/>
    <property type="match status" value="1"/>
</dbReference>
<feature type="domain" description="RRM" evidence="4">
    <location>
        <begin position="126"/>
        <end position="204"/>
    </location>
</feature>
<dbReference type="PANTHER" id="PTHR47640">
    <property type="entry name" value="TRNA SELENOCYSTEINE 1-ASSOCIATED PROTEIN 1-RELATED-RELATED"/>
    <property type="match status" value="1"/>
</dbReference>
<reference evidence="5 6" key="1">
    <citation type="journal article" date="2018" name="Mol. Biol. Evol.">
        <title>Broad Genomic Sampling Reveals a Smut Pathogenic Ancestry of the Fungal Clade Ustilaginomycotina.</title>
        <authorList>
            <person name="Kijpornyongpan T."/>
            <person name="Mondo S.J."/>
            <person name="Barry K."/>
            <person name="Sandor L."/>
            <person name="Lee J."/>
            <person name="Lipzen A."/>
            <person name="Pangilinan J."/>
            <person name="LaButti K."/>
            <person name="Hainaut M."/>
            <person name="Henrissat B."/>
            <person name="Grigoriev I.V."/>
            <person name="Spatafora J.W."/>
            <person name="Aime M.C."/>
        </authorList>
    </citation>
    <scope>NUCLEOTIDE SEQUENCE [LARGE SCALE GENOMIC DNA]</scope>
    <source>
        <strain evidence="5 6">MCA 3882</strain>
    </source>
</reference>
<dbReference type="EMBL" id="KZ819604">
    <property type="protein sequence ID" value="PWN33492.1"/>
    <property type="molecule type" value="Genomic_DNA"/>
</dbReference>
<dbReference type="GeneID" id="37019129"/>
<dbReference type="Proteomes" id="UP000245771">
    <property type="component" value="Unassembled WGS sequence"/>
</dbReference>
<dbReference type="AlphaFoldDB" id="A0A316V7R0"/>
<dbReference type="PROSITE" id="PS50102">
    <property type="entry name" value="RRM"/>
    <property type="match status" value="1"/>
</dbReference>
<evidence type="ECO:0000256" key="2">
    <source>
        <dbReference type="PROSITE-ProRule" id="PRU00176"/>
    </source>
</evidence>
<evidence type="ECO:0000259" key="4">
    <source>
        <dbReference type="PROSITE" id="PS50102"/>
    </source>
</evidence>
<keyword evidence="6" id="KW-1185">Reference proteome</keyword>
<evidence type="ECO:0000256" key="3">
    <source>
        <dbReference type="SAM" id="MobiDB-lite"/>
    </source>
</evidence>
<name>A0A316V7R0_9BASI</name>
<dbReference type="InterPro" id="IPR035979">
    <property type="entry name" value="RBD_domain_sf"/>
</dbReference>
<organism evidence="5 6">
    <name type="scientific">Meira miltonrushii</name>
    <dbReference type="NCBI Taxonomy" id="1280837"/>
    <lineage>
        <taxon>Eukaryota</taxon>
        <taxon>Fungi</taxon>
        <taxon>Dikarya</taxon>
        <taxon>Basidiomycota</taxon>
        <taxon>Ustilaginomycotina</taxon>
        <taxon>Exobasidiomycetes</taxon>
        <taxon>Exobasidiales</taxon>
        <taxon>Brachybasidiaceae</taxon>
        <taxon>Meira</taxon>
    </lineage>
</organism>
<gene>
    <name evidence="5" type="ORF">FA14DRAFT_147372</name>
</gene>
<evidence type="ECO:0000256" key="1">
    <source>
        <dbReference type="ARBA" id="ARBA00022884"/>
    </source>
</evidence>
<dbReference type="SUPFAM" id="SSF54928">
    <property type="entry name" value="RNA-binding domain, RBD"/>
    <property type="match status" value="1"/>
</dbReference>
<dbReference type="InParanoid" id="A0A316V7R0"/>
<keyword evidence="1 2" id="KW-0694">RNA-binding</keyword>
<dbReference type="RefSeq" id="XP_025353794.1">
    <property type="nucleotide sequence ID" value="XM_025497348.1"/>
</dbReference>
<sequence length="254" mass="28068">MSEYQQNGSSGAYASGDPYAQFYYWDTATNNWAFDYDGYYRTYGYPQAGSSASAGPSTGYDSTYAAQAFQQASAYGGNNTASGNADGNPIAGHLKKGETRTTVIRKGPGNHLYEDLTLLEWDPTHKRLFVGDLGNDVTDEMLTKAFEKYASFSKAKVIRKKQDNKARGFGFVSFADPHDFLKAWKEMDGKYIGSRPCRLKRANEEVNPTTIGARKDKLLAANAKYDAYKFKSKMGGAIGGDLRRHGIGKAWKQK</sequence>
<dbReference type="Gene3D" id="3.30.70.330">
    <property type="match status" value="1"/>
</dbReference>
<dbReference type="InterPro" id="IPR000504">
    <property type="entry name" value="RRM_dom"/>
</dbReference>
<accession>A0A316V7R0</accession>
<dbReference type="GO" id="GO:0003729">
    <property type="term" value="F:mRNA binding"/>
    <property type="evidence" value="ECO:0007669"/>
    <property type="project" value="InterPro"/>
</dbReference>
<dbReference type="InterPro" id="IPR012677">
    <property type="entry name" value="Nucleotide-bd_a/b_plait_sf"/>
</dbReference>
<protein>
    <recommendedName>
        <fullName evidence="4">RRM domain-containing protein</fullName>
    </recommendedName>
</protein>
<feature type="region of interest" description="Disordered" evidence="3">
    <location>
        <begin position="80"/>
        <end position="100"/>
    </location>
</feature>
<dbReference type="CDD" id="cd12383">
    <property type="entry name" value="RRM_RBM42"/>
    <property type="match status" value="1"/>
</dbReference>
<dbReference type="InterPro" id="IPR034215">
    <property type="entry name" value="RBM42_RRM"/>
</dbReference>
<dbReference type="Pfam" id="PF00076">
    <property type="entry name" value="RRM_1"/>
    <property type="match status" value="1"/>
</dbReference>
<evidence type="ECO:0000313" key="6">
    <source>
        <dbReference type="Proteomes" id="UP000245771"/>
    </source>
</evidence>
<dbReference type="STRING" id="1280837.A0A316V7R0"/>
<dbReference type="OrthoDB" id="1749473at2759"/>
<dbReference type="SMART" id="SM00360">
    <property type="entry name" value="RRM"/>
    <property type="match status" value="1"/>
</dbReference>